<dbReference type="SMART" id="SM00100">
    <property type="entry name" value="cNMP"/>
    <property type="match status" value="1"/>
</dbReference>
<dbReference type="Pfam" id="PF00027">
    <property type="entry name" value="cNMP_binding"/>
    <property type="match status" value="1"/>
</dbReference>
<dbReference type="InterPro" id="IPR014710">
    <property type="entry name" value="RmlC-like_jellyroll"/>
</dbReference>
<keyword evidence="6" id="KW-1185">Reference proteome</keyword>
<dbReference type="Gene3D" id="1.10.10.10">
    <property type="entry name" value="Winged helix-like DNA-binding domain superfamily/Winged helix DNA-binding domain"/>
    <property type="match status" value="1"/>
</dbReference>
<reference evidence="5 6" key="1">
    <citation type="submission" date="2017-03" db="EMBL/GenBank/DDBJ databases">
        <title>Complete genome sequence of Blastomonas fulva degrading microcsystin LR.</title>
        <authorList>
            <person name="Lee H.-g."/>
            <person name="Jin L."/>
            <person name="oh H.-M."/>
        </authorList>
    </citation>
    <scope>NUCLEOTIDE SEQUENCE [LARGE SCALE GENOMIC DNA]</scope>
    <source>
        <strain evidence="5 6">T2</strain>
    </source>
</reference>
<dbReference type="InterPro" id="IPR018490">
    <property type="entry name" value="cNMP-bd_dom_sf"/>
</dbReference>
<dbReference type="InterPro" id="IPR036390">
    <property type="entry name" value="WH_DNA-bd_sf"/>
</dbReference>
<dbReference type="Gene3D" id="2.60.120.10">
    <property type="entry name" value="Jelly Rolls"/>
    <property type="match status" value="1"/>
</dbReference>
<evidence type="ECO:0000259" key="4">
    <source>
        <dbReference type="PROSITE" id="PS51063"/>
    </source>
</evidence>
<evidence type="ECO:0000256" key="2">
    <source>
        <dbReference type="ARBA" id="ARBA00023125"/>
    </source>
</evidence>
<keyword evidence="1" id="KW-0805">Transcription regulation</keyword>
<evidence type="ECO:0000313" key="5">
    <source>
        <dbReference type="EMBL" id="ASR52663.1"/>
    </source>
</evidence>
<accession>A0ABN5B7V0</accession>
<organism evidence="5 6">
    <name type="scientific">Blastomonas fulva</name>
    <dbReference type="NCBI Taxonomy" id="1550728"/>
    <lineage>
        <taxon>Bacteria</taxon>
        <taxon>Pseudomonadati</taxon>
        <taxon>Pseudomonadota</taxon>
        <taxon>Alphaproteobacteria</taxon>
        <taxon>Sphingomonadales</taxon>
        <taxon>Sphingomonadaceae</taxon>
        <taxon>Blastomonas</taxon>
    </lineage>
</organism>
<dbReference type="Pfam" id="PF13545">
    <property type="entry name" value="HTH_Crp_2"/>
    <property type="match status" value="1"/>
</dbReference>
<dbReference type="SUPFAM" id="SSF51206">
    <property type="entry name" value="cAMP-binding domain-like"/>
    <property type="match status" value="1"/>
</dbReference>
<evidence type="ECO:0000313" key="6">
    <source>
        <dbReference type="Proteomes" id="UP000258016"/>
    </source>
</evidence>
<name>A0ABN5B7V0_9SPHN</name>
<dbReference type="Proteomes" id="UP000258016">
    <property type="component" value="Chromosome"/>
</dbReference>
<dbReference type="InterPro" id="IPR000595">
    <property type="entry name" value="cNMP-bd_dom"/>
</dbReference>
<dbReference type="InterPro" id="IPR036388">
    <property type="entry name" value="WH-like_DNA-bd_sf"/>
</dbReference>
<dbReference type="SMART" id="SM00419">
    <property type="entry name" value="HTH_CRP"/>
    <property type="match status" value="1"/>
</dbReference>
<gene>
    <name evidence="5" type="ORF">B5J99_15330</name>
</gene>
<dbReference type="InterPro" id="IPR012318">
    <property type="entry name" value="HTH_CRP"/>
</dbReference>
<proteinExistence type="predicted"/>
<dbReference type="SUPFAM" id="SSF46785">
    <property type="entry name" value="Winged helix' DNA-binding domain"/>
    <property type="match status" value="1"/>
</dbReference>
<sequence length="257" mass="28672">MPPQRPQYRRPTLFDSCFVARLNRYLDLTPSERDAITQLERDPKNYAAGTTLWTEGDDVSELLIVHQGWALSETRLTGGKRQILRFHFSGDLIGASGIAFRDAPASIVAATDMVVCRFPRMALGETFIAHPRLAALFFSISQMESIDLSDRLRAMGRSEGKARLANLFLSIAARMRAVTGEHNPVVRIPLTQSDLGDAVGLTQVHVNRLIRQMTEEKLITRNRSTVTLLDEQGLVDLSRFVDRFSSVDSSWFPPAAG</sequence>
<evidence type="ECO:0000256" key="3">
    <source>
        <dbReference type="ARBA" id="ARBA00023163"/>
    </source>
</evidence>
<dbReference type="CDD" id="cd00038">
    <property type="entry name" value="CAP_ED"/>
    <property type="match status" value="1"/>
</dbReference>
<protein>
    <recommendedName>
        <fullName evidence="4">HTH crp-type domain-containing protein</fullName>
    </recommendedName>
</protein>
<feature type="domain" description="HTH crp-type" evidence="4">
    <location>
        <begin position="158"/>
        <end position="232"/>
    </location>
</feature>
<keyword evidence="2" id="KW-0238">DNA-binding</keyword>
<dbReference type="EMBL" id="CP020083">
    <property type="protein sequence ID" value="ASR52663.1"/>
    <property type="molecule type" value="Genomic_DNA"/>
</dbReference>
<dbReference type="PROSITE" id="PS51063">
    <property type="entry name" value="HTH_CRP_2"/>
    <property type="match status" value="1"/>
</dbReference>
<keyword evidence="3" id="KW-0804">Transcription</keyword>
<evidence type="ECO:0000256" key="1">
    <source>
        <dbReference type="ARBA" id="ARBA00023015"/>
    </source>
</evidence>